<evidence type="ECO:0000256" key="4">
    <source>
        <dbReference type="ARBA" id="ARBA00023143"/>
    </source>
</evidence>
<dbReference type="InterPro" id="IPR019776">
    <property type="entry name" value="Flagellar_basal_body_rod_CS"/>
</dbReference>
<dbReference type="PROSITE" id="PS00588">
    <property type="entry name" value="FLAGELLA_BB_ROD"/>
    <property type="match status" value="1"/>
</dbReference>
<dbReference type="Pfam" id="PF00460">
    <property type="entry name" value="Flg_bb_rod"/>
    <property type="match status" value="1"/>
</dbReference>
<name>A0A0F9TIC9_9ZZZZ</name>
<organism evidence="8">
    <name type="scientific">marine sediment metagenome</name>
    <dbReference type="NCBI Taxonomy" id="412755"/>
    <lineage>
        <taxon>unclassified sequences</taxon>
        <taxon>metagenomes</taxon>
        <taxon>ecological metagenomes</taxon>
    </lineage>
</organism>
<keyword evidence="4" id="KW-0975">Bacterial flagellum</keyword>
<comment type="similarity">
    <text evidence="2">Belongs to the flagella basal body rod proteins family.</text>
</comment>
<dbReference type="InterPro" id="IPR001444">
    <property type="entry name" value="Flag_bb_rod_N"/>
</dbReference>
<dbReference type="GO" id="GO:0030694">
    <property type="term" value="C:bacterial-type flagellum basal body, rod"/>
    <property type="evidence" value="ECO:0007669"/>
    <property type="project" value="InterPro"/>
</dbReference>
<dbReference type="NCBIfam" id="TIGR01395">
    <property type="entry name" value="FlgC"/>
    <property type="match status" value="1"/>
</dbReference>
<dbReference type="GO" id="GO:0071978">
    <property type="term" value="P:bacterial-type flagellum-dependent swarming motility"/>
    <property type="evidence" value="ECO:0007669"/>
    <property type="project" value="TreeGrafter"/>
</dbReference>
<protein>
    <recommendedName>
        <fullName evidence="3">Flagellar basal-body rod protein FlgC</fullName>
    </recommendedName>
</protein>
<comment type="caution">
    <text evidence="8">The sequence shown here is derived from an EMBL/GenBank/DDBJ whole genome shotgun (WGS) entry which is preliminary data.</text>
</comment>
<evidence type="ECO:0000313" key="8">
    <source>
        <dbReference type="EMBL" id="KKN48726.1"/>
    </source>
</evidence>
<dbReference type="Pfam" id="PF06429">
    <property type="entry name" value="Flg_bbr_C"/>
    <property type="match status" value="1"/>
</dbReference>
<evidence type="ECO:0000256" key="1">
    <source>
        <dbReference type="ARBA" id="ARBA00004117"/>
    </source>
</evidence>
<feature type="domain" description="Flagellar basal-body/hook protein C-terminal" evidence="7">
    <location>
        <begin position="92"/>
        <end position="135"/>
    </location>
</feature>
<proteinExistence type="inferred from homology"/>
<evidence type="ECO:0000256" key="5">
    <source>
        <dbReference type="ARBA" id="ARBA00025933"/>
    </source>
</evidence>
<evidence type="ECO:0000256" key="2">
    <source>
        <dbReference type="ARBA" id="ARBA00009677"/>
    </source>
</evidence>
<dbReference type="PANTHER" id="PTHR30435">
    <property type="entry name" value="FLAGELLAR PROTEIN"/>
    <property type="match status" value="1"/>
</dbReference>
<dbReference type="InterPro" id="IPR010930">
    <property type="entry name" value="Flg_bb/hook_C_dom"/>
</dbReference>
<dbReference type="PANTHER" id="PTHR30435:SF2">
    <property type="entry name" value="FLAGELLAR BASAL-BODY ROD PROTEIN FLGC"/>
    <property type="match status" value="1"/>
</dbReference>
<dbReference type="InterPro" id="IPR006299">
    <property type="entry name" value="FlgC"/>
</dbReference>
<gene>
    <name evidence="8" type="ORF">LCGC14_0650010</name>
</gene>
<dbReference type="AlphaFoldDB" id="A0A0F9TIC9"/>
<accession>A0A0F9TIC9</accession>
<evidence type="ECO:0000259" key="6">
    <source>
        <dbReference type="Pfam" id="PF00460"/>
    </source>
</evidence>
<sequence>MSLFNVFDIAGSGMSAQSLRLNTTASNLANADSVSSSVDQVYRTRSPVFAAVLDDAQKGYKQGGVEVKGIIESQAPVRQEYNPSHPLANEDGYVFHSNVDPIAEMANMMSASRSYQNNVEVANTSKQLLLRTLQLGQ</sequence>
<dbReference type="EMBL" id="LAZR01001207">
    <property type="protein sequence ID" value="KKN48726.1"/>
    <property type="molecule type" value="Genomic_DNA"/>
</dbReference>
<evidence type="ECO:0000259" key="7">
    <source>
        <dbReference type="Pfam" id="PF06429"/>
    </source>
</evidence>
<reference evidence="8" key="1">
    <citation type="journal article" date="2015" name="Nature">
        <title>Complex archaea that bridge the gap between prokaryotes and eukaryotes.</title>
        <authorList>
            <person name="Spang A."/>
            <person name="Saw J.H."/>
            <person name="Jorgensen S.L."/>
            <person name="Zaremba-Niedzwiedzka K."/>
            <person name="Martijn J."/>
            <person name="Lind A.E."/>
            <person name="van Eijk R."/>
            <person name="Schleper C."/>
            <person name="Guy L."/>
            <person name="Ettema T.J."/>
        </authorList>
    </citation>
    <scope>NUCLEOTIDE SEQUENCE</scope>
</reference>
<evidence type="ECO:0000256" key="3">
    <source>
        <dbReference type="ARBA" id="ARBA00017941"/>
    </source>
</evidence>
<feature type="domain" description="Flagellar basal body rod protein N-terminal" evidence="6">
    <location>
        <begin position="8"/>
        <end position="32"/>
    </location>
</feature>
<comment type="subcellular location">
    <subcellularLocation>
        <location evidence="1">Bacterial flagellum basal body</location>
    </subcellularLocation>
</comment>
<comment type="subunit">
    <text evidence="5">The basal body constitutes a major portion of the flagellar organelle and consists of four rings (L,P,S, and M) mounted on a central rod. The rod consists of about 26 subunits of FlgG in the distal portion, and FlgB, FlgC and FlgF are thought to build up the proximal portion of the rod with about 6 subunits each.</text>
</comment>